<dbReference type="EMBL" id="OL473597">
    <property type="protein sequence ID" value="UNH61331.1"/>
    <property type="molecule type" value="Genomic_DNA"/>
</dbReference>
<reference evidence="1" key="1">
    <citation type="submission" date="2021-11" db="EMBL/GenBank/DDBJ databases">
        <authorList>
            <person name="Rong C."/>
            <person name="Yang Y."/>
            <person name="Li S."/>
            <person name="Zhou K."/>
            <person name="Xu Y."/>
            <person name="Zhang R."/>
            <person name="Zhang Y."/>
        </authorList>
    </citation>
    <scope>NUCLEOTIDE SEQUENCE</scope>
</reference>
<dbReference type="Proteomes" id="UP000829362">
    <property type="component" value="Segment"/>
</dbReference>
<sequence length="65" mass="6882">MFVHADGWLVNTSPKVIVGKPLVKTVALRGLIAPAGIRGSGGHQHVKFLMVMLYGTGGDPHDCTE</sequence>
<accession>A0AC61TSY2</accession>
<keyword evidence="2" id="KW-1185">Reference proteome</keyword>
<evidence type="ECO:0000313" key="1">
    <source>
        <dbReference type="EMBL" id="UNH61331.1"/>
    </source>
</evidence>
<name>A0AC61TSY2_9CAUD</name>
<proteinExistence type="predicted"/>
<gene>
    <name evidence="1" type="ORF">SSZBM1_214</name>
</gene>
<protein>
    <submittedName>
        <fullName evidence="1">Uncharacterized protein</fullName>
    </submittedName>
</protein>
<evidence type="ECO:0000313" key="2">
    <source>
        <dbReference type="Proteomes" id="UP000829362"/>
    </source>
</evidence>
<organism evidence="1 2">
    <name type="scientific">Synechococcus phage S-SZBM1</name>
    <dbReference type="NCBI Taxonomy" id="2926475"/>
    <lineage>
        <taxon>Viruses</taxon>
        <taxon>Duplodnaviria</taxon>
        <taxon>Heunggongvirae</taxon>
        <taxon>Uroviricota</taxon>
        <taxon>Caudoviricetes</taxon>
        <taxon>Pantevenvirales</taxon>
        <taxon>Kyanoviridae</taxon>
        <taxon>Shenzhenivirus</taxon>
        <taxon>Shenzhenivirus sszbm1</taxon>
    </lineage>
</organism>